<evidence type="ECO:0000313" key="1">
    <source>
        <dbReference type="EMBL" id="KAK3249539.1"/>
    </source>
</evidence>
<dbReference type="Proteomes" id="UP001190700">
    <property type="component" value="Unassembled WGS sequence"/>
</dbReference>
<keyword evidence="2" id="KW-1185">Reference proteome</keyword>
<organism evidence="1 2">
    <name type="scientific">Cymbomonas tetramitiformis</name>
    <dbReference type="NCBI Taxonomy" id="36881"/>
    <lineage>
        <taxon>Eukaryota</taxon>
        <taxon>Viridiplantae</taxon>
        <taxon>Chlorophyta</taxon>
        <taxon>Pyramimonadophyceae</taxon>
        <taxon>Pyramimonadales</taxon>
        <taxon>Pyramimonadaceae</taxon>
        <taxon>Cymbomonas</taxon>
    </lineage>
</organism>
<protein>
    <recommendedName>
        <fullName evidence="3">Reverse transcriptase domain-containing protein</fullName>
    </recommendedName>
</protein>
<dbReference type="InterPro" id="IPR052055">
    <property type="entry name" value="Hepadnavirus_pol/RT"/>
</dbReference>
<gene>
    <name evidence="1" type="ORF">CYMTET_41033</name>
</gene>
<reference evidence="1 2" key="1">
    <citation type="journal article" date="2015" name="Genome Biol. Evol.">
        <title>Comparative Genomics of a Bacterivorous Green Alga Reveals Evolutionary Causalities and Consequences of Phago-Mixotrophic Mode of Nutrition.</title>
        <authorList>
            <person name="Burns J.A."/>
            <person name="Paasch A."/>
            <person name="Narechania A."/>
            <person name="Kim E."/>
        </authorList>
    </citation>
    <scope>NUCLEOTIDE SEQUENCE [LARGE SCALE GENOMIC DNA]</scope>
    <source>
        <strain evidence="1 2">PLY_AMNH</strain>
    </source>
</reference>
<accession>A0AAE0C7Y9</accession>
<dbReference type="PANTHER" id="PTHR33050:SF7">
    <property type="entry name" value="RIBONUCLEASE H"/>
    <property type="match status" value="1"/>
</dbReference>
<evidence type="ECO:0008006" key="3">
    <source>
        <dbReference type="Google" id="ProtNLM"/>
    </source>
</evidence>
<dbReference type="SUPFAM" id="SSF56672">
    <property type="entry name" value="DNA/RNA polymerases"/>
    <property type="match status" value="1"/>
</dbReference>
<evidence type="ECO:0000313" key="2">
    <source>
        <dbReference type="Proteomes" id="UP001190700"/>
    </source>
</evidence>
<dbReference type="EMBL" id="LGRX02027265">
    <property type="protein sequence ID" value="KAK3249539.1"/>
    <property type="molecule type" value="Genomic_DNA"/>
</dbReference>
<dbReference type="InterPro" id="IPR043502">
    <property type="entry name" value="DNA/RNA_pol_sf"/>
</dbReference>
<sequence length="294" mass="33289">MENYVSKEHWQAMQAEILKEKAVGNVVRVQQHWKVQGISAVGIVERERKGVVKFRPVWDYSRPEDVGVNSRIDLVKDKFSSVKDAYSLLRPDMWMAKVDLTAAYRSVPEFMWLLHEFVVFLGFKVKPDKCEGPSQALEFLGVLLSTSGGVCTASISEDRMLVVQDKVAEIRRLGALGGPQVPRAKLESLLGLLAFCGQVVYGLSLYTRFAHALLAQCKVRFLHLNDKVIQDPKVICTVMRLYNGRKVRLNRLEVKWEWFSTVASSGVGMGAVLDKRWFAVTWAWPGGLLRFQSK</sequence>
<proteinExistence type="predicted"/>
<comment type="caution">
    <text evidence="1">The sequence shown here is derived from an EMBL/GenBank/DDBJ whole genome shotgun (WGS) entry which is preliminary data.</text>
</comment>
<dbReference type="PANTHER" id="PTHR33050">
    <property type="entry name" value="REVERSE TRANSCRIPTASE DOMAIN-CONTAINING PROTEIN"/>
    <property type="match status" value="1"/>
</dbReference>
<dbReference type="AlphaFoldDB" id="A0AAE0C7Y9"/>
<name>A0AAE0C7Y9_9CHLO</name>